<dbReference type="Proteomes" id="UP001059617">
    <property type="component" value="Chromosome"/>
</dbReference>
<gene>
    <name evidence="2" type="ORF">Dfulv_22930</name>
</gene>
<reference evidence="2" key="2">
    <citation type="submission" date="2022-09" db="EMBL/GenBank/DDBJ databases">
        <title>Biosynthetic gene clusters of Dactylosporangioum fulvum.</title>
        <authorList>
            <person name="Caradec T."/>
        </authorList>
    </citation>
    <scope>NUCLEOTIDE SEQUENCE</scope>
    <source>
        <strain evidence="2">NRRL B-16292</strain>
    </source>
</reference>
<dbReference type="InterPro" id="IPR049945">
    <property type="entry name" value="AAA_22"/>
</dbReference>
<dbReference type="PANTHER" id="PTHR47691">
    <property type="entry name" value="REGULATOR-RELATED"/>
    <property type="match status" value="1"/>
</dbReference>
<reference evidence="2" key="1">
    <citation type="submission" date="2021-04" db="EMBL/GenBank/DDBJ databases">
        <authorList>
            <person name="Hartkoorn R.C."/>
            <person name="Beaudoing E."/>
            <person name="Hot D."/>
        </authorList>
    </citation>
    <scope>NUCLEOTIDE SEQUENCE</scope>
    <source>
        <strain evidence="2">NRRL B-16292</strain>
    </source>
</reference>
<dbReference type="InterPro" id="IPR036388">
    <property type="entry name" value="WH-like_DNA-bd_sf"/>
</dbReference>
<dbReference type="EMBL" id="CP073720">
    <property type="protein sequence ID" value="UWP86941.1"/>
    <property type="molecule type" value="Genomic_DNA"/>
</dbReference>
<dbReference type="PRINTS" id="PR00038">
    <property type="entry name" value="HTHLUXR"/>
</dbReference>
<dbReference type="Pfam" id="PF00196">
    <property type="entry name" value="GerE"/>
    <property type="match status" value="1"/>
</dbReference>
<dbReference type="RefSeq" id="WP_259866621.1">
    <property type="nucleotide sequence ID" value="NZ_BAAAST010000015.1"/>
</dbReference>
<evidence type="ECO:0000313" key="2">
    <source>
        <dbReference type="EMBL" id="UWP86941.1"/>
    </source>
</evidence>
<dbReference type="Gene3D" id="3.40.50.300">
    <property type="entry name" value="P-loop containing nucleotide triphosphate hydrolases"/>
    <property type="match status" value="1"/>
</dbReference>
<accession>A0ABY5WCQ3</accession>
<dbReference type="Pfam" id="PF13401">
    <property type="entry name" value="AAA_22"/>
    <property type="match status" value="1"/>
</dbReference>
<dbReference type="InterPro" id="IPR027417">
    <property type="entry name" value="P-loop_NTPase"/>
</dbReference>
<keyword evidence="3" id="KW-1185">Reference proteome</keyword>
<organism evidence="2 3">
    <name type="scientific">Dactylosporangium fulvum</name>
    <dbReference type="NCBI Taxonomy" id="53359"/>
    <lineage>
        <taxon>Bacteria</taxon>
        <taxon>Bacillati</taxon>
        <taxon>Actinomycetota</taxon>
        <taxon>Actinomycetes</taxon>
        <taxon>Micromonosporales</taxon>
        <taxon>Micromonosporaceae</taxon>
        <taxon>Dactylosporangium</taxon>
    </lineage>
</organism>
<proteinExistence type="predicted"/>
<dbReference type="InterPro" id="IPR000792">
    <property type="entry name" value="Tscrpt_reg_LuxR_C"/>
</dbReference>
<name>A0ABY5WCQ3_9ACTN</name>
<dbReference type="CDD" id="cd06170">
    <property type="entry name" value="LuxR_C_like"/>
    <property type="match status" value="1"/>
</dbReference>
<dbReference type="PANTHER" id="PTHR47691:SF3">
    <property type="entry name" value="HTH-TYPE TRANSCRIPTIONAL REGULATOR RV0890C-RELATED"/>
    <property type="match status" value="1"/>
</dbReference>
<protein>
    <submittedName>
        <fullName evidence="2">LuxR C-terminal-related transcriptional regulator</fullName>
    </submittedName>
</protein>
<feature type="domain" description="HTH luxR-type" evidence="1">
    <location>
        <begin position="709"/>
        <end position="774"/>
    </location>
</feature>
<evidence type="ECO:0000259" key="1">
    <source>
        <dbReference type="PROSITE" id="PS50043"/>
    </source>
</evidence>
<dbReference type="Gene3D" id="1.10.10.10">
    <property type="entry name" value="Winged helix-like DNA-binding domain superfamily/Winged helix DNA-binding domain"/>
    <property type="match status" value="1"/>
</dbReference>
<dbReference type="SUPFAM" id="SSF46894">
    <property type="entry name" value="C-terminal effector domain of the bipartite response regulators"/>
    <property type="match status" value="1"/>
</dbReference>
<dbReference type="PRINTS" id="PR00364">
    <property type="entry name" value="DISEASERSIST"/>
</dbReference>
<dbReference type="PROSITE" id="PS00622">
    <property type="entry name" value="HTH_LUXR_1"/>
    <property type="match status" value="1"/>
</dbReference>
<dbReference type="InterPro" id="IPR016032">
    <property type="entry name" value="Sig_transdc_resp-reg_C-effctor"/>
</dbReference>
<sequence>MAPVGNLPVDIALFVGREEELAQAGGLLSRVRLLTLTGPGGVGKTRLALRVAARLQEAVHDGVWMIDLSGIPGPTPDTPERLYAHMALALRIQYHGPAGLDVLVDHLRTRRVLLVLDNCEHLIPATHVCVTALLRAAPYVRVLATSRQPLGVDGEHTLVVPPLPLADAIALFTAGATAAGHAGRVPTGADANAVADLCHRLDGLPLAIKLAAGRIRTLSVRQLLHRLDDRFRLLTDTTLLADSQRHSTLEGVVEWSYELCTEAEQQLWARASVFARAFDVDAAEAVCGGAGIDPLDVIDLVTGLVDKSVLTVDTTATSVHSPARYYLLDTLREYGLRKLADAGDEQRVRGRHRDYYRDLVADGASAWFAPHELESMAAVYREVPDILAAIDESVTRGDLPTARTMCRDLVRVRAPFFWGFLDLAAQQLRRVLDLSDAERVNSAEEAVNLSSAAMAEAWVVATQGNHDRTRTLLTLAHDLHRRWGLDPTGSVLFVEGGGDALLTGSYRAIALLEAARTAFSGDPATATDQHQATMMWAMAKVFADEPAAAVAASQEYLEQSEKSQAPWSISWALWTAALAALRVGDQRAATDFISRGLRLQRDMDEQWGLTWTLEAYGWIIAAGLDQADDPQGEAERAAWLLGASSARQRKLGVTLAGLRPLADRHAVARAQITAVLDELAVVAAMAAGARGHARAVRVALGEPTPRRPTASGTDNLTDREREVAVLVAEGRTSAQIGAQLRINPRTVDVHVGNIMRKLGLRRRSRIAAWIAAQPGGHD</sequence>
<evidence type="ECO:0000313" key="3">
    <source>
        <dbReference type="Proteomes" id="UP001059617"/>
    </source>
</evidence>
<dbReference type="PROSITE" id="PS50043">
    <property type="entry name" value="HTH_LUXR_2"/>
    <property type="match status" value="1"/>
</dbReference>
<dbReference type="SUPFAM" id="SSF52540">
    <property type="entry name" value="P-loop containing nucleoside triphosphate hydrolases"/>
    <property type="match status" value="1"/>
</dbReference>
<dbReference type="SMART" id="SM00421">
    <property type="entry name" value="HTH_LUXR"/>
    <property type="match status" value="1"/>
</dbReference>